<reference evidence="2 3" key="1">
    <citation type="submission" date="2020-09" db="EMBL/GenBank/DDBJ databases">
        <title>De no assembly of potato wild relative species, Solanum commersonii.</title>
        <authorList>
            <person name="Cho K."/>
        </authorList>
    </citation>
    <scope>NUCLEOTIDE SEQUENCE [LARGE SCALE GENOMIC DNA]</scope>
    <source>
        <strain evidence="2">LZ3.2</strain>
        <tissue evidence="2">Leaf</tissue>
    </source>
</reference>
<dbReference type="PANTHER" id="PTHR33437">
    <property type="entry name" value="OS06G0361200 PROTEIN"/>
    <property type="match status" value="1"/>
</dbReference>
<keyword evidence="3" id="KW-1185">Reference proteome</keyword>
<dbReference type="Proteomes" id="UP000824120">
    <property type="component" value="Chromosome 6"/>
</dbReference>
<gene>
    <name evidence="2" type="ORF">H5410_031537</name>
</gene>
<dbReference type="OrthoDB" id="1729438at2759"/>
<dbReference type="EMBL" id="JACXVP010000006">
    <property type="protein sequence ID" value="KAG5600167.1"/>
    <property type="molecule type" value="Genomic_DNA"/>
</dbReference>
<dbReference type="PANTHER" id="PTHR33437:SF2">
    <property type="entry name" value="OS06G0361200 PROTEIN"/>
    <property type="match status" value="1"/>
</dbReference>
<dbReference type="AlphaFoldDB" id="A0A9J5YK83"/>
<proteinExistence type="predicted"/>
<organism evidence="2 3">
    <name type="scientific">Solanum commersonii</name>
    <name type="common">Commerson's wild potato</name>
    <name type="synonym">Commerson's nightshade</name>
    <dbReference type="NCBI Taxonomy" id="4109"/>
    <lineage>
        <taxon>Eukaryota</taxon>
        <taxon>Viridiplantae</taxon>
        <taxon>Streptophyta</taxon>
        <taxon>Embryophyta</taxon>
        <taxon>Tracheophyta</taxon>
        <taxon>Spermatophyta</taxon>
        <taxon>Magnoliopsida</taxon>
        <taxon>eudicotyledons</taxon>
        <taxon>Gunneridae</taxon>
        <taxon>Pentapetalae</taxon>
        <taxon>asterids</taxon>
        <taxon>lamiids</taxon>
        <taxon>Solanales</taxon>
        <taxon>Solanaceae</taxon>
        <taxon>Solanoideae</taxon>
        <taxon>Solaneae</taxon>
        <taxon>Solanum</taxon>
    </lineage>
</organism>
<evidence type="ECO:0000313" key="3">
    <source>
        <dbReference type="Proteomes" id="UP000824120"/>
    </source>
</evidence>
<evidence type="ECO:0000256" key="1">
    <source>
        <dbReference type="SAM" id="MobiDB-lite"/>
    </source>
</evidence>
<protein>
    <submittedName>
        <fullName evidence="2">Uncharacterized protein</fullName>
    </submittedName>
</protein>
<name>A0A9J5YK83_SOLCO</name>
<evidence type="ECO:0000313" key="2">
    <source>
        <dbReference type="EMBL" id="KAG5600167.1"/>
    </source>
</evidence>
<accession>A0A9J5YK83</accession>
<comment type="caution">
    <text evidence="2">The sequence shown here is derived from an EMBL/GenBank/DDBJ whole genome shotgun (WGS) entry which is preliminary data.</text>
</comment>
<feature type="region of interest" description="Disordered" evidence="1">
    <location>
        <begin position="199"/>
        <end position="225"/>
    </location>
</feature>
<sequence>MAFRKSSDFLDKDSTSVVSIDLSHVGPITQCKSRTGNLASVFFGEFSQIVSNFGESKDSMDSPTSMNALKKFVDDKNLHIAQLMNKLEAFTLGESSHVLTCPSSFDQRNKDIEESLAKSKFQKEKQSTSIVALSIQQLQDMITNTIRAQYGETPQSSMKTPEGSLEIYNNEVDGLTLVTHKKRRHQVVLRIRLPKTGATRNNVNQLQPSKSVKPCTSQKINSSSS</sequence>